<reference evidence="2 3" key="1">
    <citation type="submission" date="2018-02" db="EMBL/GenBank/DDBJ databases">
        <title>The genomes of Aspergillus section Nigri reveals drivers in fungal speciation.</title>
        <authorList>
            <consortium name="DOE Joint Genome Institute"/>
            <person name="Vesth T.C."/>
            <person name="Nybo J."/>
            <person name="Theobald S."/>
            <person name="Brandl J."/>
            <person name="Frisvad J.C."/>
            <person name="Nielsen K.F."/>
            <person name="Lyhne E.K."/>
            <person name="Kogle M.E."/>
            <person name="Kuo A."/>
            <person name="Riley R."/>
            <person name="Clum A."/>
            <person name="Nolan M."/>
            <person name="Lipzen A."/>
            <person name="Salamov A."/>
            <person name="Henrissat B."/>
            <person name="Wiebenga A."/>
            <person name="De vries R.P."/>
            <person name="Grigoriev I.V."/>
            <person name="Mortensen U.H."/>
            <person name="Andersen M.R."/>
            <person name="Baker S.E."/>
        </authorList>
    </citation>
    <scope>NUCLEOTIDE SEQUENCE [LARGE SCALE GENOMIC DNA]</scope>
    <source>
        <strain evidence="2 3">CBS 101889</strain>
    </source>
</reference>
<evidence type="ECO:0000256" key="1">
    <source>
        <dbReference type="SAM" id="Phobius"/>
    </source>
</evidence>
<dbReference type="GeneID" id="37194597"/>
<keyword evidence="1" id="KW-1133">Transmembrane helix</keyword>
<evidence type="ECO:0000313" key="2">
    <source>
        <dbReference type="EMBL" id="RAL09287.1"/>
    </source>
</evidence>
<protein>
    <submittedName>
        <fullName evidence="2">Uncharacterized protein</fullName>
    </submittedName>
</protein>
<organism evidence="2 3">
    <name type="scientific">Aspergillus homomorphus (strain CBS 101889)</name>
    <dbReference type="NCBI Taxonomy" id="1450537"/>
    <lineage>
        <taxon>Eukaryota</taxon>
        <taxon>Fungi</taxon>
        <taxon>Dikarya</taxon>
        <taxon>Ascomycota</taxon>
        <taxon>Pezizomycotina</taxon>
        <taxon>Eurotiomycetes</taxon>
        <taxon>Eurotiomycetidae</taxon>
        <taxon>Eurotiales</taxon>
        <taxon>Aspergillaceae</taxon>
        <taxon>Aspergillus</taxon>
        <taxon>Aspergillus subgen. Circumdati</taxon>
    </lineage>
</organism>
<accession>A0A395HN84</accession>
<dbReference type="AlphaFoldDB" id="A0A395HN84"/>
<keyword evidence="3" id="KW-1185">Reference proteome</keyword>
<dbReference type="RefSeq" id="XP_025548441.1">
    <property type="nucleotide sequence ID" value="XM_025690308.1"/>
</dbReference>
<gene>
    <name evidence="2" type="ORF">BO97DRAFT_171020</name>
</gene>
<keyword evidence="1" id="KW-0472">Membrane</keyword>
<proteinExistence type="predicted"/>
<sequence length="87" mass="9840">MASSLTPIPHRILMSMSIILYLDIPAFCLPLCLLSCHCRMAAGLPPRPRAFHGSFLRIMYLRPPAESLVVFVLRINQSIIHSFIISY</sequence>
<keyword evidence="1" id="KW-0812">Transmembrane</keyword>
<name>A0A395HN84_ASPHC</name>
<dbReference type="Proteomes" id="UP000248961">
    <property type="component" value="Unassembled WGS sequence"/>
</dbReference>
<dbReference type="EMBL" id="KZ824305">
    <property type="protein sequence ID" value="RAL09287.1"/>
    <property type="molecule type" value="Genomic_DNA"/>
</dbReference>
<feature type="transmembrane region" description="Helical" evidence="1">
    <location>
        <begin position="12"/>
        <end position="34"/>
    </location>
</feature>
<evidence type="ECO:0000313" key="3">
    <source>
        <dbReference type="Proteomes" id="UP000248961"/>
    </source>
</evidence>
<dbReference type="VEuPathDB" id="FungiDB:BO97DRAFT_171020"/>